<evidence type="ECO:0000313" key="2">
    <source>
        <dbReference type="EMBL" id="PWU23947.1"/>
    </source>
</evidence>
<dbReference type="PANTHER" id="PTHR45947:SF3">
    <property type="entry name" value="SULFOQUINOVOSYL TRANSFERASE SQD2"/>
    <property type="match status" value="1"/>
</dbReference>
<accession>A0A317JR37</accession>
<dbReference type="AlphaFoldDB" id="A0A317JR37"/>
<dbReference type="Gene3D" id="3.40.50.2000">
    <property type="entry name" value="Glycogen Phosphorylase B"/>
    <property type="match status" value="2"/>
</dbReference>
<dbReference type="PANTHER" id="PTHR45947">
    <property type="entry name" value="SULFOQUINOVOSYL TRANSFERASE SQD2"/>
    <property type="match status" value="1"/>
</dbReference>
<dbReference type="InterPro" id="IPR050194">
    <property type="entry name" value="Glycosyltransferase_grp1"/>
</dbReference>
<dbReference type="Pfam" id="PF00534">
    <property type="entry name" value="Glycos_transf_1"/>
    <property type="match status" value="1"/>
</dbReference>
<comment type="caution">
    <text evidence="2">The sequence shown here is derived from an EMBL/GenBank/DDBJ whole genome shotgun (WGS) entry which is preliminary data.</text>
</comment>
<name>A0A317JR37_9BACT</name>
<dbReference type="GO" id="GO:0016757">
    <property type="term" value="F:glycosyltransferase activity"/>
    <property type="evidence" value="ECO:0007669"/>
    <property type="project" value="InterPro"/>
</dbReference>
<evidence type="ECO:0000313" key="3">
    <source>
        <dbReference type="Proteomes" id="UP000246104"/>
    </source>
</evidence>
<gene>
    <name evidence="2" type="ORF">C5B42_01140</name>
</gene>
<dbReference type="InterPro" id="IPR001296">
    <property type="entry name" value="Glyco_trans_1"/>
</dbReference>
<dbReference type="Proteomes" id="UP000246104">
    <property type="component" value="Unassembled WGS sequence"/>
</dbReference>
<reference evidence="2 3" key="1">
    <citation type="submission" date="2018-02" db="EMBL/GenBank/DDBJ databases">
        <title>Genomic Reconstructions from Amazon Rainforest and Pasture Soil Reveal Novel Insights into the Physiology of Candidate Phyla in Tropical Sites.</title>
        <authorList>
            <person name="Kroeger M.E."/>
            <person name="Delmont T."/>
            <person name="Eren A.M."/>
            <person name="Guo J."/>
            <person name="Meyer K.M."/>
            <person name="Khan K."/>
            <person name="Rodrigues J.L.M."/>
            <person name="Bohannan B.J.M."/>
            <person name="Tringe S."/>
            <person name="Borges C.D."/>
            <person name="Tiedje J."/>
            <person name="Tsai S.M."/>
            <person name="Nusslein K."/>
        </authorList>
    </citation>
    <scope>NUCLEOTIDE SEQUENCE [LARGE SCALE GENOMIC DNA]</scope>
    <source>
        <strain evidence="2">Amazon FNV 2010 28 9</strain>
    </source>
</reference>
<proteinExistence type="predicted"/>
<dbReference type="EMBL" id="PSRQ01000017">
    <property type="protein sequence ID" value="PWU23947.1"/>
    <property type="molecule type" value="Genomic_DNA"/>
</dbReference>
<organism evidence="2 3">
    <name type="scientific">Candidatus Cerribacteria bacterium 'Amazon FNV 2010 28 9'</name>
    <dbReference type="NCBI Taxonomy" id="2081795"/>
    <lineage>
        <taxon>Bacteria</taxon>
        <taxon>Candidatus Cerribacteria</taxon>
    </lineage>
</organism>
<feature type="domain" description="Glycosyl transferase family 1" evidence="1">
    <location>
        <begin position="223"/>
        <end position="376"/>
    </location>
</feature>
<dbReference type="SUPFAM" id="SSF53756">
    <property type="entry name" value="UDP-Glycosyltransferase/glycogen phosphorylase"/>
    <property type="match status" value="1"/>
</dbReference>
<evidence type="ECO:0000259" key="1">
    <source>
        <dbReference type="Pfam" id="PF00534"/>
    </source>
</evidence>
<protein>
    <recommendedName>
        <fullName evidence="1">Glycosyl transferase family 1 domain-containing protein</fullName>
    </recommendedName>
</protein>
<sequence length="401" mass="45982">MKQPSVVIIYDRVNKFGGAERVLLALHELFPQSVLITSVFDPSKARWVGNWEVRTSFLQHVPLAKAHHEWFALLMPLAFESLDLHKFDVIISVTSEAAKYVITSPMQLHICYCLTPTRYLWSHTQEYEGRSWRWVKRLCFSWLRSRDYIAAQRPDVMIPISTLVKKRIEKYYSRSCIEVVYPPVEIPKVSSIKSPQRRLAEESEYQGKINSVDRSSFKFQNDAARKLETRNYVLIVSRLVPYKKVDLAIQACLQLHIPLHMVGTGSDEQRLKKIANKSSLITFVGAASELQLTGEYEGAFCLLCPQEEDFGIVSVEAQSYGIPVLSYANSGIAETIIEGKTGILFPEQTSESLVGAIQKAQQISWDRTIIQKNARRFDKKLFFAKMEKIVYDGKRSKENYE</sequence>